<protein>
    <submittedName>
        <fullName evidence="1">Uncharacterized protein</fullName>
    </submittedName>
</protein>
<gene>
    <name evidence="1" type="ORF">DFH08DRAFT_954684</name>
</gene>
<evidence type="ECO:0000313" key="2">
    <source>
        <dbReference type="Proteomes" id="UP001218218"/>
    </source>
</evidence>
<accession>A0AAD7ADC6</accession>
<reference evidence="1" key="1">
    <citation type="submission" date="2023-03" db="EMBL/GenBank/DDBJ databases">
        <title>Massive genome expansion in bonnet fungi (Mycena s.s.) driven by repeated elements and novel gene families across ecological guilds.</title>
        <authorList>
            <consortium name="Lawrence Berkeley National Laboratory"/>
            <person name="Harder C.B."/>
            <person name="Miyauchi S."/>
            <person name="Viragh M."/>
            <person name="Kuo A."/>
            <person name="Thoen E."/>
            <person name="Andreopoulos B."/>
            <person name="Lu D."/>
            <person name="Skrede I."/>
            <person name="Drula E."/>
            <person name="Henrissat B."/>
            <person name="Morin E."/>
            <person name="Kohler A."/>
            <person name="Barry K."/>
            <person name="LaButti K."/>
            <person name="Morin E."/>
            <person name="Salamov A."/>
            <person name="Lipzen A."/>
            <person name="Mereny Z."/>
            <person name="Hegedus B."/>
            <person name="Baldrian P."/>
            <person name="Stursova M."/>
            <person name="Weitz H."/>
            <person name="Taylor A."/>
            <person name="Grigoriev I.V."/>
            <person name="Nagy L.G."/>
            <person name="Martin F."/>
            <person name="Kauserud H."/>
        </authorList>
    </citation>
    <scope>NUCLEOTIDE SEQUENCE</scope>
    <source>
        <strain evidence="1">CBHHK002</strain>
    </source>
</reference>
<comment type="caution">
    <text evidence="1">The sequence shown here is derived from an EMBL/GenBank/DDBJ whole genome shotgun (WGS) entry which is preliminary data.</text>
</comment>
<name>A0AAD7ADC6_9AGAR</name>
<dbReference type="EMBL" id="JARIHO010000009">
    <property type="protein sequence ID" value="KAJ7355181.1"/>
    <property type="molecule type" value="Genomic_DNA"/>
</dbReference>
<evidence type="ECO:0000313" key="1">
    <source>
        <dbReference type="EMBL" id="KAJ7355181.1"/>
    </source>
</evidence>
<keyword evidence="2" id="KW-1185">Reference proteome</keyword>
<dbReference type="Proteomes" id="UP001218218">
    <property type="component" value="Unassembled WGS sequence"/>
</dbReference>
<dbReference type="AlphaFoldDB" id="A0AAD7ADC6"/>
<sequence length="313" mass="35984">MKQEDAKPAIWNIITTGPPSTIIQDRPGSHTDAERRAHIHLVLQQRADLERIAGYDRMIAHISLLNQVNDGGKLQRAREHAQWVKSWQLCDRRGKREVPHKPLTEDDLYLDELLAAISIKSISIEAVLVSSRFLPAPPPPPPPPPMADHFPINLLIRVDANFRLKRHDRGERKVNVKKKKQMRSLLPRVYSRPPAATLPVKQTRPSRLQAPVPLSQLHTRPDDQASWEARWKDLEVMFLQGRAEEIIESDGKDSAVDEGEIDKARQWDKMMIQLVDAMPVADRREWLREQLLQENAMRWDTLTGSSTCKYVDF</sequence>
<organism evidence="1 2">
    <name type="scientific">Mycena albidolilacea</name>
    <dbReference type="NCBI Taxonomy" id="1033008"/>
    <lineage>
        <taxon>Eukaryota</taxon>
        <taxon>Fungi</taxon>
        <taxon>Dikarya</taxon>
        <taxon>Basidiomycota</taxon>
        <taxon>Agaricomycotina</taxon>
        <taxon>Agaricomycetes</taxon>
        <taxon>Agaricomycetidae</taxon>
        <taxon>Agaricales</taxon>
        <taxon>Marasmiineae</taxon>
        <taxon>Mycenaceae</taxon>
        <taxon>Mycena</taxon>
    </lineage>
</organism>
<proteinExistence type="predicted"/>